<comment type="caution">
    <text evidence="3">The sequence shown here is derived from an EMBL/GenBank/DDBJ whole genome shotgun (WGS) entry which is preliminary data.</text>
</comment>
<dbReference type="Gene3D" id="3.40.50.1010">
    <property type="entry name" value="5'-nuclease"/>
    <property type="match status" value="1"/>
</dbReference>
<dbReference type="InterPro" id="IPR021139">
    <property type="entry name" value="NYN"/>
</dbReference>
<sequence length="208" mass="23043">MGKSKTAVAVFWDLTYAHPGERPNRFLADLRRFSSNCGKVAYIAGYIDRRFHFSEAEMVGKLEAGGVDLFYCPLNGRKPTIHHTMEEHIAFHVALDHPETTAVVFLTGGRDFTYCSQTLRNKGIRVEVLIQKNDRLCWAKGSKTYWPRCLSKQTPKGKNGMPKENGGTVAGGKNGKKGGWGGAVVTGQKGNKKGETKVKGNKKKKKKK</sequence>
<dbReference type="STRING" id="71717.A0A4Y7SYN0"/>
<dbReference type="Pfam" id="PF01936">
    <property type="entry name" value="NYN"/>
    <property type="match status" value="1"/>
</dbReference>
<accession>A0A4Y7SYN0</accession>
<name>A0A4Y7SYN0_COPMI</name>
<proteinExistence type="predicted"/>
<evidence type="ECO:0000313" key="4">
    <source>
        <dbReference type="Proteomes" id="UP000298030"/>
    </source>
</evidence>
<reference evidence="3 4" key="1">
    <citation type="journal article" date="2019" name="Nat. Ecol. Evol.">
        <title>Megaphylogeny resolves global patterns of mushroom evolution.</title>
        <authorList>
            <person name="Varga T."/>
            <person name="Krizsan K."/>
            <person name="Foldi C."/>
            <person name="Dima B."/>
            <person name="Sanchez-Garcia M."/>
            <person name="Sanchez-Ramirez S."/>
            <person name="Szollosi G.J."/>
            <person name="Szarkandi J.G."/>
            <person name="Papp V."/>
            <person name="Albert L."/>
            <person name="Andreopoulos W."/>
            <person name="Angelini C."/>
            <person name="Antonin V."/>
            <person name="Barry K.W."/>
            <person name="Bougher N.L."/>
            <person name="Buchanan P."/>
            <person name="Buyck B."/>
            <person name="Bense V."/>
            <person name="Catcheside P."/>
            <person name="Chovatia M."/>
            <person name="Cooper J."/>
            <person name="Damon W."/>
            <person name="Desjardin D."/>
            <person name="Finy P."/>
            <person name="Geml J."/>
            <person name="Haridas S."/>
            <person name="Hughes K."/>
            <person name="Justo A."/>
            <person name="Karasinski D."/>
            <person name="Kautmanova I."/>
            <person name="Kiss B."/>
            <person name="Kocsube S."/>
            <person name="Kotiranta H."/>
            <person name="LaButti K.M."/>
            <person name="Lechner B.E."/>
            <person name="Liimatainen K."/>
            <person name="Lipzen A."/>
            <person name="Lukacs Z."/>
            <person name="Mihaltcheva S."/>
            <person name="Morgado L.N."/>
            <person name="Niskanen T."/>
            <person name="Noordeloos M.E."/>
            <person name="Ohm R.A."/>
            <person name="Ortiz-Santana B."/>
            <person name="Ovrebo C."/>
            <person name="Racz N."/>
            <person name="Riley R."/>
            <person name="Savchenko A."/>
            <person name="Shiryaev A."/>
            <person name="Soop K."/>
            <person name="Spirin V."/>
            <person name="Szebenyi C."/>
            <person name="Tomsovsky M."/>
            <person name="Tulloss R.E."/>
            <person name="Uehling J."/>
            <person name="Grigoriev I.V."/>
            <person name="Vagvolgyi C."/>
            <person name="Papp T."/>
            <person name="Martin F.M."/>
            <person name="Miettinen O."/>
            <person name="Hibbett D.S."/>
            <person name="Nagy L.G."/>
        </authorList>
    </citation>
    <scope>NUCLEOTIDE SEQUENCE [LARGE SCALE GENOMIC DNA]</scope>
    <source>
        <strain evidence="3 4">FP101781</strain>
    </source>
</reference>
<dbReference type="EMBL" id="QPFP01000044">
    <property type="protein sequence ID" value="TEB26952.1"/>
    <property type="molecule type" value="Genomic_DNA"/>
</dbReference>
<evidence type="ECO:0000313" key="3">
    <source>
        <dbReference type="EMBL" id="TEB26952.1"/>
    </source>
</evidence>
<feature type="compositionally biased region" description="Basic residues" evidence="1">
    <location>
        <begin position="199"/>
        <end position="208"/>
    </location>
</feature>
<evidence type="ECO:0000256" key="1">
    <source>
        <dbReference type="SAM" id="MobiDB-lite"/>
    </source>
</evidence>
<feature type="domain" description="NYN" evidence="2">
    <location>
        <begin position="8"/>
        <end position="130"/>
    </location>
</feature>
<protein>
    <recommendedName>
        <fullName evidence="2">NYN domain-containing protein</fullName>
    </recommendedName>
</protein>
<feature type="compositionally biased region" description="Gly residues" evidence="1">
    <location>
        <begin position="168"/>
        <end position="184"/>
    </location>
</feature>
<keyword evidence="4" id="KW-1185">Reference proteome</keyword>
<evidence type="ECO:0000259" key="2">
    <source>
        <dbReference type="Pfam" id="PF01936"/>
    </source>
</evidence>
<gene>
    <name evidence="3" type="ORF">FA13DRAFT_1736961</name>
</gene>
<dbReference type="Proteomes" id="UP000298030">
    <property type="component" value="Unassembled WGS sequence"/>
</dbReference>
<dbReference type="AlphaFoldDB" id="A0A4Y7SYN0"/>
<feature type="region of interest" description="Disordered" evidence="1">
    <location>
        <begin position="149"/>
        <end position="208"/>
    </location>
</feature>
<dbReference type="OrthoDB" id="2956675at2759"/>
<dbReference type="GO" id="GO:0004540">
    <property type="term" value="F:RNA nuclease activity"/>
    <property type="evidence" value="ECO:0007669"/>
    <property type="project" value="InterPro"/>
</dbReference>
<organism evidence="3 4">
    <name type="scientific">Coprinellus micaceus</name>
    <name type="common">Glistening ink-cap mushroom</name>
    <name type="synonym">Coprinus micaceus</name>
    <dbReference type="NCBI Taxonomy" id="71717"/>
    <lineage>
        <taxon>Eukaryota</taxon>
        <taxon>Fungi</taxon>
        <taxon>Dikarya</taxon>
        <taxon>Basidiomycota</taxon>
        <taxon>Agaricomycotina</taxon>
        <taxon>Agaricomycetes</taxon>
        <taxon>Agaricomycetidae</taxon>
        <taxon>Agaricales</taxon>
        <taxon>Agaricineae</taxon>
        <taxon>Psathyrellaceae</taxon>
        <taxon>Coprinellus</taxon>
    </lineage>
</organism>